<sequence>MTADSVGGVWRYGLDVSAELVRRGVTVTLAGLGPLPSRGQVQEADAAAVDLVWLDVPLDWADPKGEALAQGAAALNDLLSERRPDLLHLNTPSLASLLEGRPPCLAAAHSCLATWWRAMRSEALPADWQRHAQDMASGLAAADVVTAPTAAFAAQLRAAYSQLPPVQVVPNGGRTIEAQAKGQFVLAAGRWWDESKNLWALEAAAREVAWPVHAAGPLAGPETAVAAPDHLSCLGSLDYRELTRWFAMAPIFVSPARYEPFGLAVLEAASAGAALVLSDIATFRELWDDCAVFVDPLQPEAMARSINALIEDEKSRALLGARAQRRAASFTVPRQVDALLTAYHRAAETRFQTV</sequence>
<dbReference type="CDD" id="cd03801">
    <property type="entry name" value="GT4_PimA-like"/>
    <property type="match status" value="1"/>
</dbReference>
<dbReference type="Pfam" id="PF13439">
    <property type="entry name" value="Glyco_transf_4"/>
    <property type="match status" value="1"/>
</dbReference>
<dbReference type="Gene3D" id="3.40.50.2000">
    <property type="entry name" value="Glycogen Phosphorylase B"/>
    <property type="match status" value="2"/>
</dbReference>
<keyword evidence="1" id="KW-0808">Transferase</keyword>
<dbReference type="Pfam" id="PF00534">
    <property type="entry name" value="Glycos_transf_1"/>
    <property type="match status" value="1"/>
</dbReference>
<dbReference type="SUPFAM" id="SSF53756">
    <property type="entry name" value="UDP-Glycosyltransferase/glycogen phosphorylase"/>
    <property type="match status" value="1"/>
</dbReference>
<dbReference type="RefSeq" id="WP_275820717.1">
    <property type="nucleotide sequence ID" value="NZ_JARHUD010000003.1"/>
</dbReference>
<feature type="domain" description="Glycosyltransferase subfamily 4-like N-terminal" evidence="3">
    <location>
        <begin position="6"/>
        <end position="172"/>
    </location>
</feature>
<dbReference type="InterPro" id="IPR001296">
    <property type="entry name" value="Glyco_trans_1"/>
</dbReference>
<evidence type="ECO:0000259" key="3">
    <source>
        <dbReference type="Pfam" id="PF13439"/>
    </source>
</evidence>
<comment type="caution">
    <text evidence="4">The sequence shown here is derived from an EMBL/GenBank/DDBJ whole genome shotgun (WGS) entry which is preliminary data.</text>
</comment>
<keyword evidence="5" id="KW-1185">Reference proteome</keyword>
<dbReference type="EMBL" id="JARHUD010000003">
    <property type="protein sequence ID" value="MDF2095357.1"/>
    <property type="molecule type" value="Genomic_DNA"/>
</dbReference>
<dbReference type="InterPro" id="IPR028098">
    <property type="entry name" value="Glyco_trans_4-like_N"/>
</dbReference>
<evidence type="ECO:0000259" key="2">
    <source>
        <dbReference type="Pfam" id="PF00534"/>
    </source>
</evidence>
<organism evidence="4 5">
    <name type="scientific">Aquibaculum arenosum</name>
    <dbReference type="NCBI Taxonomy" id="3032591"/>
    <lineage>
        <taxon>Bacteria</taxon>
        <taxon>Pseudomonadati</taxon>
        <taxon>Pseudomonadota</taxon>
        <taxon>Alphaproteobacteria</taxon>
        <taxon>Rhodospirillales</taxon>
        <taxon>Rhodovibrionaceae</taxon>
        <taxon>Aquibaculum</taxon>
    </lineage>
</organism>
<feature type="domain" description="Glycosyl transferase family 1" evidence="2">
    <location>
        <begin position="228"/>
        <end position="325"/>
    </location>
</feature>
<dbReference type="PANTHER" id="PTHR46401">
    <property type="entry name" value="GLYCOSYLTRANSFERASE WBBK-RELATED"/>
    <property type="match status" value="1"/>
</dbReference>
<evidence type="ECO:0000313" key="5">
    <source>
        <dbReference type="Proteomes" id="UP001215503"/>
    </source>
</evidence>
<dbReference type="PANTHER" id="PTHR46401:SF2">
    <property type="entry name" value="GLYCOSYLTRANSFERASE WBBK-RELATED"/>
    <property type="match status" value="1"/>
</dbReference>
<gene>
    <name evidence="4" type="ORF">P2G67_05155</name>
</gene>
<evidence type="ECO:0000256" key="1">
    <source>
        <dbReference type="ARBA" id="ARBA00022679"/>
    </source>
</evidence>
<protein>
    <submittedName>
        <fullName evidence="4">Glycosyltransferase family 4 protein</fullName>
    </submittedName>
</protein>
<proteinExistence type="predicted"/>
<name>A0ABT5YK87_9PROT</name>
<dbReference type="Proteomes" id="UP001215503">
    <property type="component" value="Unassembled WGS sequence"/>
</dbReference>
<accession>A0ABT5YK87</accession>
<evidence type="ECO:0000313" key="4">
    <source>
        <dbReference type="EMBL" id="MDF2095357.1"/>
    </source>
</evidence>
<reference evidence="4 5" key="1">
    <citation type="submission" date="2023-03" db="EMBL/GenBank/DDBJ databases">
        <title>Fodinicurvata sp. CAU 1616 isolated from sea sendiment.</title>
        <authorList>
            <person name="Kim W."/>
        </authorList>
    </citation>
    <scope>NUCLEOTIDE SEQUENCE [LARGE SCALE GENOMIC DNA]</scope>
    <source>
        <strain evidence="4 5">CAU 1616</strain>
    </source>
</reference>